<organism evidence="1 2">
    <name type="scientific">Nitratireductor aestuarii</name>
    <dbReference type="NCBI Taxonomy" id="1735103"/>
    <lineage>
        <taxon>Bacteria</taxon>
        <taxon>Pseudomonadati</taxon>
        <taxon>Pseudomonadota</taxon>
        <taxon>Alphaproteobacteria</taxon>
        <taxon>Hyphomicrobiales</taxon>
        <taxon>Phyllobacteriaceae</taxon>
        <taxon>Nitratireductor</taxon>
    </lineage>
</organism>
<protein>
    <submittedName>
        <fullName evidence="1">Uncharacterized protein</fullName>
    </submittedName>
</protein>
<dbReference type="RefSeq" id="WP_188718902.1">
    <property type="nucleotide sequence ID" value="NZ_BMIF01000001.1"/>
</dbReference>
<gene>
    <name evidence="1" type="ORF">GCM10011385_00180</name>
</gene>
<evidence type="ECO:0000313" key="2">
    <source>
        <dbReference type="Proteomes" id="UP000636264"/>
    </source>
</evidence>
<evidence type="ECO:0000313" key="1">
    <source>
        <dbReference type="EMBL" id="GGA50908.1"/>
    </source>
</evidence>
<dbReference type="Proteomes" id="UP000636264">
    <property type="component" value="Unassembled WGS sequence"/>
</dbReference>
<reference evidence="1" key="1">
    <citation type="journal article" date="2014" name="Int. J. Syst. Evol. Microbiol.">
        <title>Complete genome sequence of Corynebacterium casei LMG S-19264T (=DSM 44701T), isolated from a smear-ripened cheese.</title>
        <authorList>
            <consortium name="US DOE Joint Genome Institute (JGI-PGF)"/>
            <person name="Walter F."/>
            <person name="Albersmeier A."/>
            <person name="Kalinowski J."/>
            <person name="Ruckert C."/>
        </authorList>
    </citation>
    <scope>NUCLEOTIDE SEQUENCE</scope>
    <source>
        <strain evidence="1">CGMCC 1.15320</strain>
    </source>
</reference>
<reference evidence="1" key="2">
    <citation type="submission" date="2020-09" db="EMBL/GenBank/DDBJ databases">
        <authorList>
            <person name="Sun Q."/>
            <person name="Zhou Y."/>
        </authorList>
    </citation>
    <scope>NUCLEOTIDE SEQUENCE</scope>
    <source>
        <strain evidence="1">CGMCC 1.15320</strain>
    </source>
</reference>
<dbReference type="EMBL" id="BMIF01000001">
    <property type="protein sequence ID" value="GGA50908.1"/>
    <property type="molecule type" value="Genomic_DNA"/>
</dbReference>
<accession>A0A916RC80</accession>
<comment type="caution">
    <text evidence="1">The sequence shown here is derived from an EMBL/GenBank/DDBJ whole genome shotgun (WGS) entry which is preliminary data.</text>
</comment>
<name>A0A916RC80_9HYPH</name>
<keyword evidence="2" id="KW-1185">Reference proteome</keyword>
<proteinExistence type="predicted"/>
<sequence>MDIAGSIAAVSSALTIVKEIKEIDAQLDQASLKLKIAELTEALAEAKLGLVDVLEDLRMKDQEISRLNDQLRYRAENLIDYNGFRYQNVEGSPKGRPYCPACEAKGLYIMVAQDRNTPGHPYKCPSCRADFGYSGVYKA</sequence>
<dbReference type="AlphaFoldDB" id="A0A916RC80"/>